<proteinExistence type="predicted"/>
<dbReference type="RefSeq" id="WP_135625866.1">
    <property type="nucleotide sequence ID" value="NZ_RQGU01000027.1"/>
</dbReference>
<keyword evidence="4" id="KW-1185">Reference proteome</keyword>
<reference evidence="2" key="1">
    <citation type="submission" date="2018-10" db="EMBL/GenBank/DDBJ databases">
        <authorList>
            <person name="Vincent A.T."/>
            <person name="Schiettekatte O."/>
            <person name="Bourhy P."/>
            <person name="Veyrier F.J."/>
            <person name="Picardeau M."/>
        </authorList>
    </citation>
    <scope>NUCLEOTIDE SEQUENCE</scope>
    <source>
        <strain evidence="2">201702406</strain>
    </source>
</reference>
<reference evidence="3 4" key="2">
    <citation type="journal article" date="2019" name="PLoS Negl. Trop. Dis.">
        <title>Revisiting the worldwide diversity of Leptospira species in the environment.</title>
        <authorList>
            <person name="Vincent A.T."/>
            <person name="Schiettekatte O."/>
            <person name="Bourhy P."/>
            <person name="Veyrier F.J."/>
            <person name="Picardeau M."/>
        </authorList>
    </citation>
    <scope>NUCLEOTIDE SEQUENCE [LARGE SCALE GENOMIC DNA]</scope>
    <source>
        <strain evidence="1 3">201702405</strain>
        <strain evidence="4">201702406</strain>
    </source>
</reference>
<evidence type="ECO:0000313" key="1">
    <source>
        <dbReference type="EMBL" id="TGM10282.1"/>
    </source>
</evidence>
<dbReference type="EMBL" id="RQGV01000029">
    <property type="protein sequence ID" value="TGM10282.1"/>
    <property type="molecule type" value="Genomic_DNA"/>
</dbReference>
<evidence type="ECO:0008006" key="5">
    <source>
        <dbReference type="Google" id="ProtNLM"/>
    </source>
</evidence>
<evidence type="ECO:0000313" key="4">
    <source>
        <dbReference type="Proteomes" id="UP000298057"/>
    </source>
</evidence>
<dbReference type="Proteomes" id="UP000297832">
    <property type="component" value="Unassembled WGS sequence"/>
</dbReference>
<accession>A0A5F2C6D5</accession>
<protein>
    <recommendedName>
        <fullName evidence="5">SIR2-like domain-containing protein</fullName>
    </recommendedName>
</protein>
<name>A0A5F2C6D5_9LEPT</name>
<comment type="caution">
    <text evidence="1">The sequence shown here is derived from an EMBL/GenBank/DDBJ whole genome shotgun (WGS) entry which is preliminary data.</text>
</comment>
<dbReference type="AlphaFoldDB" id="A0A5F2C6D5"/>
<dbReference type="EMBL" id="RQGU01000027">
    <property type="protein sequence ID" value="TGM27944.1"/>
    <property type="molecule type" value="Genomic_DNA"/>
</dbReference>
<evidence type="ECO:0000313" key="2">
    <source>
        <dbReference type="EMBL" id="TGM27944.1"/>
    </source>
</evidence>
<dbReference type="Proteomes" id="UP000298057">
    <property type="component" value="Unassembled WGS sequence"/>
</dbReference>
<organism evidence="1 3">
    <name type="scientific">Leptospira selangorensis</name>
    <dbReference type="NCBI Taxonomy" id="2484982"/>
    <lineage>
        <taxon>Bacteria</taxon>
        <taxon>Pseudomonadati</taxon>
        <taxon>Spirochaetota</taxon>
        <taxon>Spirochaetia</taxon>
        <taxon>Leptospirales</taxon>
        <taxon>Leptospiraceae</taxon>
        <taxon>Leptospira</taxon>
    </lineage>
</organism>
<gene>
    <name evidence="1" type="ORF">EHQ81_19445</name>
    <name evidence="2" type="ORF">EHQ82_01625</name>
</gene>
<evidence type="ECO:0000313" key="3">
    <source>
        <dbReference type="Proteomes" id="UP000297832"/>
    </source>
</evidence>
<sequence length="308" mass="35170">MVTIEFKNYSDLFKVAKEKLPTNNLNDLSAKRLILAGNGSVENGWEPINTALLNNEIIQGSERIDLKKYVQSGRTLDALVLITHLKRMFRSKVVQDRIDGHKNNPLLQSIKGLNEFNLYFADELEKYTKSGILRFRPEIEIIKEMLSDKEELLDTLFLTLNWDSLAWNEESLGNVGYLHGNVLNPETMFMPSQYLSENAEFYSFLQLKSDLFSDEEKNILVKGEKDSILFGLTHLFTNCLSTCEELILWGIGLNIYDSDIVSTLSAAPFNNLKKIKIINSAGQREQILNHIDVLIPEFKGKIEYISAK</sequence>